<accession>A0A9W3BV31</accession>
<keyword evidence="3" id="KW-1185">Reference proteome</keyword>
<dbReference type="OrthoDB" id="1114060at2759"/>
<feature type="compositionally biased region" description="Basic and acidic residues" evidence="1">
    <location>
        <begin position="458"/>
        <end position="472"/>
    </location>
</feature>
<dbReference type="KEGG" id="rsz:130495676"/>
<proteinExistence type="predicted"/>
<sequence length="535" mass="61483">MVIQHSSIDYVSEVAQILGKEEFDQIENSHLGSIVKLARRSSVVFSENLFHFLMQRRVLTKGKDLWFTFCDQLMRFSMREFYLTTGLACEEDTTPREPLFPNKKKPYFWMLSKGDKYTVRNLYDLLKKRARTMKRLERLSMGVAIITEGVILAGHPSSLIPKERLLCYKNYDTFSRLPWGKLAYKILSKSIKRLNTSWWTGDSYEVRGFVLAKNLWAMSSVPILGKAFGKPCEVTASSDPLCLHWDSTRAPTITEVLEVEKKSNGVVTTVIGLCENFKHLVNPTHDDDKDLDSVVKLVEQGYKLRKSDWEQGFVDVFLTAEDIGQQRGNEDKDVQQKYKEQAQDEEEQQLEAEAEVGEGDKERETSKANEGHTVVDEEDDQMEADTEVEEPVQVERQKRGRGNKEQAQDEEEQQLEAEAEVGEGDKERETSKANEGHTVVDEEDEQMEADTEVEEPVQVERQKRGRGNKEQAQDEEEQQLEAEAEVGEGDKERETSKANEGHTVVEEEDEQMEADTEVEEHVQVERQKRERGNKN</sequence>
<evidence type="ECO:0000259" key="2">
    <source>
        <dbReference type="Pfam" id="PF09331"/>
    </source>
</evidence>
<feature type="compositionally biased region" description="Acidic residues" evidence="1">
    <location>
        <begin position="473"/>
        <end position="487"/>
    </location>
</feature>
<feature type="compositionally biased region" description="Basic and acidic residues" evidence="1">
    <location>
        <begin position="358"/>
        <end position="375"/>
    </location>
</feature>
<organism evidence="3 4">
    <name type="scientific">Raphanus sativus</name>
    <name type="common">Radish</name>
    <name type="synonym">Raphanus raphanistrum var. sativus</name>
    <dbReference type="NCBI Taxonomy" id="3726"/>
    <lineage>
        <taxon>Eukaryota</taxon>
        <taxon>Viridiplantae</taxon>
        <taxon>Streptophyta</taxon>
        <taxon>Embryophyta</taxon>
        <taxon>Tracheophyta</taxon>
        <taxon>Spermatophyta</taxon>
        <taxon>Magnoliopsida</taxon>
        <taxon>eudicotyledons</taxon>
        <taxon>Gunneridae</taxon>
        <taxon>Pentapetalae</taxon>
        <taxon>rosids</taxon>
        <taxon>malvids</taxon>
        <taxon>Brassicales</taxon>
        <taxon>Brassicaceae</taxon>
        <taxon>Brassiceae</taxon>
        <taxon>Raphanus</taxon>
    </lineage>
</organism>
<reference evidence="3" key="1">
    <citation type="journal article" date="2019" name="Database">
        <title>The radish genome database (RadishGD): an integrated information resource for radish genomics.</title>
        <authorList>
            <person name="Yu H.J."/>
            <person name="Baek S."/>
            <person name="Lee Y.J."/>
            <person name="Cho A."/>
            <person name="Mun J.H."/>
        </authorList>
    </citation>
    <scope>NUCLEOTIDE SEQUENCE [LARGE SCALE GENOMIC DNA]</scope>
    <source>
        <strain evidence="3">cv. WK10039</strain>
    </source>
</reference>
<dbReference type="PANTHER" id="PTHR48449:SF1">
    <property type="entry name" value="DUF1985 DOMAIN-CONTAINING PROTEIN"/>
    <property type="match status" value="1"/>
</dbReference>
<evidence type="ECO:0000313" key="4">
    <source>
        <dbReference type="RefSeq" id="XP_056843103.1"/>
    </source>
</evidence>
<gene>
    <name evidence="4" type="primary">LOC130495676</name>
</gene>
<feature type="compositionally biased region" description="Acidic residues" evidence="1">
    <location>
        <begin position="506"/>
        <end position="518"/>
    </location>
</feature>
<feature type="region of interest" description="Disordered" evidence="1">
    <location>
        <begin position="327"/>
        <end position="535"/>
    </location>
</feature>
<dbReference type="RefSeq" id="XP_056843103.1">
    <property type="nucleotide sequence ID" value="XM_056987123.1"/>
</dbReference>
<reference evidence="4" key="2">
    <citation type="submission" date="2025-08" db="UniProtKB">
        <authorList>
            <consortium name="RefSeq"/>
        </authorList>
    </citation>
    <scope>IDENTIFICATION</scope>
    <source>
        <tissue evidence="4">Leaf</tissue>
    </source>
</reference>
<feature type="compositionally biased region" description="Basic and acidic residues" evidence="1">
    <location>
        <begin position="519"/>
        <end position="535"/>
    </location>
</feature>
<feature type="compositionally biased region" description="Basic and acidic residues" evidence="1">
    <location>
        <begin position="488"/>
        <end position="505"/>
    </location>
</feature>
<protein>
    <submittedName>
        <fullName evidence="4">Uncharacterized protein LOC130495676</fullName>
    </submittedName>
</protein>
<evidence type="ECO:0000256" key="1">
    <source>
        <dbReference type="SAM" id="MobiDB-lite"/>
    </source>
</evidence>
<feature type="compositionally biased region" description="Acidic residues" evidence="1">
    <location>
        <begin position="343"/>
        <end position="357"/>
    </location>
</feature>
<name>A0A9W3BV31_RAPSA</name>
<dbReference type="GeneID" id="130495676"/>
<feature type="compositionally biased region" description="Basic and acidic residues" evidence="1">
    <location>
        <begin position="423"/>
        <end position="440"/>
    </location>
</feature>
<evidence type="ECO:0000313" key="3">
    <source>
        <dbReference type="Proteomes" id="UP000504610"/>
    </source>
</evidence>
<feature type="domain" description="DUF1985" evidence="2">
    <location>
        <begin position="56"/>
        <end position="190"/>
    </location>
</feature>
<dbReference type="InterPro" id="IPR015410">
    <property type="entry name" value="DUF1985"/>
</dbReference>
<dbReference type="Pfam" id="PF09331">
    <property type="entry name" value="DUF1985"/>
    <property type="match status" value="1"/>
</dbReference>
<feature type="compositionally biased region" description="Acidic residues" evidence="1">
    <location>
        <begin position="376"/>
        <end position="392"/>
    </location>
</feature>
<feature type="compositionally biased region" description="Acidic residues" evidence="1">
    <location>
        <begin position="408"/>
        <end position="422"/>
    </location>
</feature>
<feature type="compositionally biased region" description="Basic and acidic residues" evidence="1">
    <location>
        <begin position="393"/>
        <end position="407"/>
    </location>
</feature>
<feature type="compositionally biased region" description="Basic and acidic residues" evidence="1">
    <location>
        <begin position="328"/>
        <end position="342"/>
    </location>
</feature>
<dbReference type="PANTHER" id="PTHR48449">
    <property type="entry name" value="DUF1985 DOMAIN-CONTAINING PROTEIN"/>
    <property type="match status" value="1"/>
</dbReference>
<feature type="compositionally biased region" description="Acidic residues" evidence="1">
    <location>
        <begin position="441"/>
        <end position="457"/>
    </location>
</feature>
<dbReference type="AlphaFoldDB" id="A0A9W3BV31"/>
<dbReference type="Proteomes" id="UP000504610">
    <property type="component" value="Chromosome 6"/>
</dbReference>